<gene>
    <name evidence="9 11" type="primary">ftsQ</name>
    <name evidence="11" type="ORF">GCM10007877_12880</name>
</gene>
<keyword evidence="7 9" id="KW-0472">Membrane</keyword>
<comment type="caution">
    <text evidence="11">The sequence shown here is derived from an EMBL/GenBank/DDBJ whole genome shotgun (WGS) entry which is preliminary data.</text>
</comment>
<comment type="similarity">
    <text evidence="9">Belongs to the FtsQ/DivIB family. FtsQ subfamily.</text>
</comment>
<evidence type="ECO:0000256" key="3">
    <source>
        <dbReference type="ARBA" id="ARBA00022519"/>
    </source>
</evidence>
<dbReference type="GO" id="GO:0005886">
    <property type="term" value="C:plasma membrane"/>
    <property type="evidence" value="ECO:0007669"/>
    <property type="project" value="UniProtKB-SubCell"/>
</dbReference>
<dbReference type="InterPro" id="IPR026579">
    <property type="entry name" value="FtsQ"/>
</dbReference>
<dbReference type="Proteomes" id="UP001156870">
    <property type="component" value="Unassembled WGS sequence"/>
</dbReference>
<dbReference type="GO" id="GO:0043093">
    <property type="term" value="P:FtsZ-dependent cytokinesis"/>
    <property type="evidence" value="ECO:0007669"/>
    <property type="project" value="UniProtKB-UniRule"/>
</dbReference>
<keyword evidence="5 9" id="KW-0812">Transmembrane</keyword>
<dbReference type="Gene3D" id="3.10.20.310">
    <property type="entry name" value="membrane protein fhac"/>
    <property type="match status" value="1"/>
</dbReference>
<comment type="function">
    <text evidence="9">Essential cell division protein. May link together the upstream cell division proteins, which are predominantly cytoplasmic, with the downstream cell division proteins, which are predominantly periplasmic. May control correct divisome assembly.</text>
</comment>
<accession>A0AA37T2D9</accession>
<dbReference type="Pfam" id="PF08478">
    <property type="entry name" value="POTRA_1"/>
    <property type="match status" value="1"/>
</dbReference>
<evidence type="ECO:0000256" key="2">
    <source>
        <dbReference type="ARBA" id="ARBA00022475"/>
    </source>
</evidence>
<evidence type="ECO:0000259" key="10">
    <source>
        <dbReference type="PROSITE" id="PS51779"/>
    </source>
</evidence>
<name>A0AA37T2D9_9GAMM</name>
<keyword evidence="12" id="KW-1185">Reference proteome</keyword>
<dbReference type="EMBL" id="BSPD01000031">
    <property type="protein sequence ID" value="GLS25574.1"/>
    <property type="molecule type" value="Genomic_DNA"/>
</dbReference>
<dbReference type="HAMAP" id="MF_00911">
    <property type="entry name" value="FtsQ_subfam"/>
    <property type="match status" value="1"/>
</dbReference>
<reference evidence="11 12" key="1">
    <citation type="journal article" date="2014" name="Int. J. Syst. Evol. Microbiol.">
        <title>Complete genome sequence of Corynebacterium casei LMG S-19264T (=DSM 44701T), isolated from a smear-ripened cheese.</title>
        <authorList>
            <consortium name="US DOE Joint Genome Institute (JGI-PGF)"/>
            <person name="Walter F."/>
            <person name="Albersmeier A."/>
            <person name="Kalinowski J."/>
            <person name="Ruckert C."/>
        </authorList>
    </citation>
    <scope>NUCLEOTIDE SEQUENCE [LARGE SCALE GENOMIC DNA]</scope>
    <source>
        <strain evidence="11 12">NBRC 110095</strain>
    </source>
</reference>
<evidence type="ECO:0000313" key="11">
    <source>
        <dbReference type="EMBL" id="GLS25574.1"/>
    </source>
</evidence>
<evidence type="ECO:0000256" key="1">
    <source>
        <dbReference type="ARBA" id="ARBA00004370"/>
    </source>
</evidence>
<dbReference type="PANTHER" id="PTHR35851">
    <property type="entry name" value="CELL DIVISION PROTEIN FTSQ"/>
    <property type="match status" value="1"/>
</dbReference>
<sequence>MGVVSIVLTVAAVFSVSGWIILEKARYFFERPVSSIAIEGSFDYASQVEIQQLLEPLVDRSFFSLDLMSIKEALESNPWVSEVSLYRRWPDQLAVQVVEETPIARWGKTGYLNSRGERKEVDTNRSLAHLPLLHGPEGSALEVAYLYQQMVAILRPINLLVAELVLSDDRAWRLRTHNDLVIKIGRERPIEKMERFLLIYQQVLDEKKENIAVIDVRYDNGVAVQWREQTVNTLLTQSNVNPE</sequence>
<keyword evidence="8 9" id="KW-0131">Cell cycle</keyword>
<evidence type="ECO:0000256" key="7">
    <source>
        <dbReference type="ARBA" id="ARBA00023136"/>
    </source>
</evidence>
<dbReference type="InterPro" id="IPR045335">
    <property type="entry name" value="FtsQ_C_sf"/>
</dbReference>
<dbReference type="GO" id="GO:0032153">
    <property type="term" value="C:cell division site"/>
    <property type="evidence" value="ECO:0007669"/>
    <property type="project" value="UniProtKB-UniRule"/>
</dbReference>
<proteinExistence type="inferred from homology"/>
<dbReference type="PANTHER" id="PTHR35851:SF1">
    <property type="entry name" value="CELL DIVISION PROTEIN FTSQ"/>
    <property type="match status" value="1"/>
</dbReference>
<dbReference type="GO" id="GO:0090529">
    <property type="term" value="P:cell septum assembly"/>
    <property type="evidence" value="ECO:0007669"/>
    <property type="project" value="InterPro"/>
</dbReference>
<keyword evidence="6 9" id="KW-1133">Transmembrane helix</keyword>
<comment type="subcellular location">
    <subcellularLocation>
        <location evidence="9">Cell inner membrane</location>
        <topology evidence="9">Single-pass type II membrane protein</topology>
    </subcellularLocation>
    <subcellularLocation>
        <location evidence="1">Membrane</location>
    </subcellularLocation>
    <text evidence="9">Localizes to the division septum.</text>
</comment>
<dbReference type="Gene3D" id="3.40.50.11690">
    <property type="entry name" value="Cell division protein FtsQ/DivIB"/>
    <property type="match status" value="1"/>
</dbReference>
<dbReference type="InterPro" id="IPR005548">
    <property type="entry name" value="Cell_div_FtsQ/DivIB_C"/>
</dbReference>
<keyword evidence="3 9" id="KW-0997">Cell inner membrane</keyword>
<dbReference type="Pfam" id="PF03799">
    <property type="entry name" value="FtsQ_DivIB_C"/>
    <property type="match status" value="1"/>
</dbReference>
<evidence type="ECO:0000256" key="4">
    <source>
        <dbReference type="ARBA" id="ARBA00022618"/>
    </source>
</evidence>
<dbReference type="InterPro" id="IPR034746">
    <property type="entry name" value="POTRA"/>
</dbReference>
<keyword evidence="2 9" id="KW-1003">Cell membrane</keyword>
<keyword evidence="4 9" id="KW-0132">Cell division</keyword>
<evidence type="ECO:0000256" key="5">
    <source>
        <dbReference type="ARBA" id="ARBA00022692"/>
    </source>
</evidence>
<dbReference type="PROSITE" id="PS51779">
    <property type="entry name" value="POTRA"/>
    <property type="match status" value="1"/>
</dbReference>
<comment type="subunit">
    <text evidence="9">Part of a complex composed of FtsB, FtsL and FtsQ.</text>
</comment>
<dbReference type="InterPro" id="IPR013685">
    <property type="entry name" value="POTRA_FtsQ_type"/>
</dbReference>
<evidence type="ECO:0000256" key="9">
    <source>
        <dbReference type="HAMAP-Rule" id="MF_00911"/>
    </source>
</evidence>
<organism evidence="11 12">
    <name type="scientific">Marinibactrum halimedae</name>
    <dbReference type="NCBI Taxonomy" id="1444977"/>
    <lineage>
        <taxon>Bacteria</taxon>
        <taxon>Pseudomonadati</taxon>
        <taxon>Pseudomonadota</taxon>
        <taxon>Gammaproteobacteria</taxon>
        <taxon>Cellvibrionales</taxon>
        <taxon>Cellvibrionaceae</taxon>
        <taxon>Marinibactrum</taxon>
    </lineage>
</organism>
<dbReference type="AlphaFoldDB" id="A0AA37T2D9"/>
<evidence type="ECO:0000256" key="8">
    <source>
        <dbReference type="ARBA" id="ARBA00023306"/>
    </source>
</evidence>
<evidence type="ECO:0000313" key="12">
    <source>
        <dbReference type="Proteomes" id="UP001156870"/>
    </source>
</evidence>
<protein>
    <recommendedName>
        <fullName evidence="9">Cell division protein FtsQ</fullName>
    </recommendedName>
</protein>
<feature type="domain" description="POTRA" evidence="10">
    <location>
        <begin position="31"/>
        <end position="100"/>
    </location>
</feature>
<evidence type="ECO:0000256" key="6">
    <source>
        <dbReference type="ARBA" id="ARBA00022989"/>
    </source>
</evidence>